<keyword evidence="3" id="KW-1185">Reference proteome</keyword>
<dbReference type="Proteomes" id="UP000683360">
    <property type="component" value="Unassembled WGS sequence"/>
</dbReference>
<name>A0A8S3U7B4_MYTED</name>
<proteinExistence type="predicted"/>
<dbReference type="OrthoDB" id="6188665at2759"/>
<sequence>MASNVVFQQTVNKSGETEFRVKFGRNKSLVFRKHEQFYYLDLYDNKFGKSRFNGICLGLDELDFILSIRRDLDSLSSVFPAGKAAEESSHRIQQQEASSRVTTYQPTSTFAYPFPPAPLHPQAVAYKQSAAFIHPSLNAFRQPPPSPQQPVFMPMTEPISPAKYYQHSSRPATYPFPDCDKQYPSQMLSYSNMQQMMTKNSTEQPGGLPIPVIVGQKRKKT</sequence>
<evidence type="ECO:0000313" key="2">
    <source>
        <dbReference type="EMBL" id="CAG2241754.1"/>
    </source>
</evidence>
<dbReference type="EMBL" id="CAJPWZ010002594">
    <property type="protein sequence ID" value="CAG2241754.1"/>
    <property type="molecule type" value="Genomic_DNA"/>
</dbReference>
<protein>
    <submittedName>
        <fullName evidence="2">Uncharacterized protein</fullName>
    </submittedName>
</protein>
<gene>
    <name evidence="2" type="ORF">MEDL_53958</name>
</gene>
<comment type="caution">
    <text evidence="2">The sequence shown here is derived from an EMBL/GenBank/DDBJ whole genome shotgun (WGS) entry which is preliminary data.</text>
</comment>
<evidence type="ECO:0000313" key="3">
    <source>
        <dbReference type="Proteomes" id="UP000683360"/>
    </source>
</evidence>
<dbReference type="AlphaFoldDB" id="A0A8S3U7B4"/>
<organism evidence="2 3">
    <name type="scientific">Mytilus edulis</name>
    <name type="common">Blue mussel</name>
    <dbReference type="NCBI Taxonomy" id="6550"/>
    <lineage>
        <taxon>Eukaryota</taxon>
        <taxon>Metazoa</taxon>
        <taxon>Spiralia</taxon>
        <taxon>Lophotrochozoa</taxon>
        <taxon>Mollusca</taxon>
        <taxon>Bivalvia</taxon>
        <taxon>Autobranchia</taxon>
        <taxon>Pteriomorphia</taxon>
        <taxon>Mytilida</taxon>
        <taxon>Mytiloidea</taxon>
        <taxon>Mytilidae</taxon>
        <taxon>Mytilinae</taxon>
        <taxon>Mytilus</taxon>
    </lineage>
</organism>
<feature type="region of interest" description="Disordered" evidence="1">
    <location>
        <begin position="197"/>
        <end position="221"/>
    </location>
</feature>
<reference evidence="2" key="1">
    <citation type="submission" date="2021-03" db="EMBL/GenBank/DDBJ databases">
        <authorList>
            <person name="Bekaert M."/>
        </authorList>
    </citation>
    <scope>NUCLEOTIDE SEQUENCE</scope>
</reference>
<evidence type="ECO:0000256" key="1">
    <source>
        <dbReference type="SAM" id="MobiDB-lite"/>
    </source>
</evidence>
<accession>A0A8S3U7B4</accession>